<proteinExistence type="predicted"/>
<evidence type="ECO:0000256" key="1">
    <source>
        <dbReference type="SAM" id="MobiDB-lite"/>
    </source>
</evidence>
<name>A0A9P8C8T7_9HELO</name>
<evidence type="ECO:0008006" key="6">
    <source>
        <dbReference type="Google" id="ProtNLM"/>
    </source>
</evidence>
<dbReference type="Pfam" id="PF17168">
    <property type="entry name" value="DUF5127"/>
    <property type="match status" value="1"/>
</dbReference>
<feature type="domain" description="Glutaminase A N-terminal" evidence="3">
    <location>
        <begin position="1"/>
        <end position="227"/>
    </location>
</feature>
<feature type="compositionally biased region" description="Low complexity" evidence="1">
    <location>
        <begin position="302"/>
        <end position="311"/>
    </location>
</feature>
<gene>
    <name evidence="4" type="ORF">BJ875DRAFT_482256</name>
</gene>
<dbReference type="InterPro" id="IPR032514">
    <property type="entry name" value="GtaA_central"/>
</dbReference>
<evidence type="ECO:0000259" key="3">
    <source>
        <dbReference type="Pfam" id="PF17168"/>
    </source>
</evidence>
<organism evidence="4 5">
    <name type="scientific">Amylocarpus encephaloides</name>
    <dbReference type="NCBI Taxonomy" id="45428"/>
    <lineage>
        <taxon>Eukaryota</taxon>
        <taxon>Fungi</taxon>
        <taxon>Dikarya</taxon>
        <taxon>Ascomycota</taxon>
        <taxon>Pezizomycotina</taxon>
        <taxon>Leotiomycetes</taxon>
        <taxon>Helotiales</taxon>
        <taxon>Helotiales incertae sedis</taxon>
        <taxon>Amylocarpus</taxon>
    </lineage>
</organism>
<dbReference type="InterPro" id="IPR033433">
    <property type="entry name" value="GtaA_N"/>
</dbReference>
<dbReference type="Proteomes" id="UP000824998">
    <property type="component" value="Unassembled WGS sequence"/>
</dbReference>
<reference evidence="4" key="1">
    <citation type="journal article" date="2021" name="IMA Fungus">
        <title>Genomic characterization of three marine fungi, including Emericellopsis atlantica sp. nov. with signatures of a generalist lifestyle and marine biomass degradation.</title>
        <authorList>
            <person name="Hagestad O.C."/>
            <person name="Hou L."/>
            <person name="Andersen J.H."/>
            <person name="Hansen E.H."/>
            <person name="Altermark B."/>
            <person name="Li C."/>
            <person name="Kuhnert E."/>
            <person name="Cox R.J."/>
            <person name="Crous P.W."/>
            <person name="Spatafora J.W."/>
            <person name="Lail K."/>
            <person name="Amirebrahimi M."/>
            <person name="Lipzen A."/>
            <person name="Pangilinan J."/>
            <person name="Andreopoulos W."/>
            <person name="Hayes R.D."/>
            <person name="Ng V."/>
            <person name="Grigoriev I.V."/>
            <person name="Jackson S.A."/>
            <person name="Sutton T.D.S."/>
            <person name="Dobson A.D.W."/>
            <person name="Rama T."/>
        </authorList>
    </citation>
    <scope>NUCLEOTIDE SEQUENCE</scope>
    <source>
        <strain evidence="4">TRa018bII</strain>
    </source>
</reference>
<protein>
    <recommendedName>
        <fullName evidence="6">Glutaminase</fullName>
    </recommendedName>
</protein>
<evidence type="ECO:0000259" key="2">
    <source>
        <dbReference type="Pfam" id="PF16335"/>
    </source>
</evidence>
<dbReference type="PANTHER" id="PTHR31987">
    <property type="entry name" value="GLUTAMINASE A-RELATED"/>
    <property type="match status" value="1"/>
</dbReference>
<dbReference type="PANTHER" id="PTHR31987:SF1">
    <property type="entry name" value="GLUTAMINASE A"/>
    <property type="match status" value="1"/>
</dbReference>
<feature type="domain" description="Glutaminase A central" evidence="2">
    <location>
        <begin position="326"/>
        <end position="504"/>
    </location>
</feature>
<evidence type="ECO:0000313" key="5">
    <source>
        <dbReference type="Proteomes" id="UP000824998"/>
    </source>
</evidence>
<keyword evidence="5" id="KW-1185">Reference proteome</keyword>
<dbReference type="EMBL" id="MU251407">
    <property type="protein sequence ID" value="KAG9236431.1"/>
    <property type="molecule type" value="Genomic_DNA"/>
</dbReference>
<evidence type="ECO:0000313" key="4">
    <source>
        <dbReference type="EMBL" id="KAG9236431.1"/>
    </source>
</evidence>
<feature type="compositionally biased region" description="Polar residues" evidence="1">
    <location>
        <begin position="275"/>
        <end position="301"/>
    </location>
</feature>
<feature type="region of interest" description="Disordered" evidence="1">
    <location>
        <begin position="275"/>
        <end position="324"/>
    </location>
</feature>
<dbReference type="OrthoDB" id="431715at2759"/>
<accession>A0A9P8C8T7</accession>
<sequence>MDVGGKVEMNIIFTSTITPDDLKRHSLIFSYLEARVTSVDGAGHGVQLYTDISAEWVAGDHGSVAQWDYGTTSDNVAYHKVYRQTQLEFSETSDQADWGNWYYSTQNSANLAYQSGSDATVRGQFESTGKLENAEDTNFRPINKQYPVFGFSSGFGTVQRETHSTLYTICLMQERAIQFAGATGIAQLPSLWTSYFPIETDAVGSFYNDYSEASRTARGLDNKIQRDSIAAEGQAYSTATTLAARQHLAPPSSSAIPPGSWLKLLLDPLFENQESGQYPNKGSKTRATSLVTTKSSIDGLNTSSTKLSSPPTKSPPMISPARLPTRQTSLSKAHIGIESMAIIANITGNTAAGEYYTNIAHSYITQWQTLGVAQDAHPPHTTLGYGLNDTHGLLYNLYGDKELALNLVPQSVYDMQSNFYPTIVEAYGVPLDTRHEYTKNDWEMFTATVSSARTKAMFIERIAEWIKETPTNLPMTDLHDVPTGNWPIGWGHFAARPVVGGFYAPFALSGATSPTFE</sequence>
<comment type="caution">
    <text evidence="4">The sequence shown here is derived from an EMBL/GenBank/DDBJ whole genome shotgun (WGS) entry which is preliminary data.</text>
</comment>
<dbReference type="InterPro" id="IPR052743">
    <property type="entry name" value="Glutaminase_GtaA"/>
</dbReference>
<dbReference type="Pfam" id="PF16335">
    <property type="entry name" value="GtaA_6_Hairpin"/>
    <property type="match status" value="1"/>
</dbReference>
<dbReference type="AlphaFoldDB" id="A0A9P8C8T7"/>